<proteinExistence type="predicted"/>
<dbReference type="AlphaFoldDB" id="A0A845MG11"/>
<accession>A0A845MG11</accession>
<dbReference type="RefSeq" id="WP_161339052.1">
    <property type="nucleotide sequence ID" value="NZ_JBHSDG010000004.1"/>
</dbReference>
<name>A0A845MG11_9PROT</name>
<feature type="domain" description="Glyoxalase-like" evidence="1">
    <location>
        <begin position="8"/>
        <end position="188"/>
    </location>
</feature>
<sequence length="286" mass="31018">MLHNIKGIDHTLIGVADLEAARSAFENLGFTLTPRGSHIGWGTANYCIMFDEDYIELLGIVDPSLETNGLDVALEERGQGLLGVALASDEPEATHRSLMEAGLEPSGILSLERKLELPEGDVLPAFQLIRLTSSAGLSAKNLFICHHLTPELVRRPEWLTHANGAKFIKSVVVVVDNPGALAPYYQRLCGSINVTLTDNTMTVRFGRGSLIFVNERDIDLLFPGLTIMDEMPPLPHLIAMTIAVDNLEGTETLLKNNGIGPQRIANGTVRVDPEEACGLLLEFTAA</sequence>
<dbReference type="InterPro" id="IPR025870">
    <property type="entry name" value="Glyoxalase-like_dom"/>
</dbReference>
<evidence type="ECO:0000313" key="3">
    <source>
        <dbReference type="Proteomes" id="UP000445696"/>
    </source>
</evidence>
<keyword evidence="3" id="KW-1185">Reference proteome</keyword>
<dbReference type="PANTHER" id="PTHR40265:SF1">
    <property type="entry name" value="GLYOXALASE-LIKE DOMAIN-CONTAINING PROTEIN"/>
    <property type="match status" value="1"/>
</dbReference>
<dbReference type="OrthoDB" id="9812467at2"/>
<dbReference type="InterPro" id="IPR029068">
    <property type="entry name" value="Glyas_Bleomycin-R_OHBP_Dase"/>
</dbReference>
<dbReference type="Pfam" id="PF13468">
    <property type="entry name" value="Glyoxalase_3"/>
    <property type="match status" value="1"/>
</dbReference>
<dbReference type="PANTHER" id="PTHR40265">
    <property type="entry name" value="BLL2707 PROTEIN"/>
    <property type="match status" value="1"/>
</dbReference>
<reference evidence="2 3" key="1">
    <citation type="journal article" date="2014" name="Int. J. Syst. Evol. Microbiol.">
        <title>Sneathiella chungangensis sp. nov., isolated from a marine sand, and emended description of the genus Sneathiella.</title>
        <authorList>
            <person name="Siamphan C."/>
            <person name="Kim H."/>
            <person name="Lee J.S."/>
            <person name="Kim W."/>
        </authorList>
    </citation>
    <scope>NUCLEOTIDE SEQUENCE [LARGE SCALE GENOMIC DNA]</scope>
    <source>
        <strain evidence="2 3">KCTC 32476</strain>
    </source>
</reference>
<dbReference type="EMBL" id="WTVA01000004">
    <property type="protein sequence ID" value="MZR22591.1"/>
    <property type="molecule type" value="Genomic_DNA"/>
</dbReference>
<dbReference type="Proteomes" id="UP000445696">
    <property type="component" value="Unassembled WGS sequence"/>
</dbReference>
<gene>
    <name evidence="2" type="ORF">GQF03_09620</name>
</gene>
<organism evidence="2 3">
    <name type="scientific">Sneathiella chungangensis</name>
    <dbReference type="NCBI Taxonomy" id="1418234"/>
    <lineage>
        <taxon>Bacteria</taxon>
        <taxon>Pseudomonadati</taxon>
        <taxon>Pseudomonadota</taxon>
        <taxon>Alphaproteobacteria</taxon>
        <taxon>Sneathiellales</taxon>
        <taxon>Sneathiellaceae</taxon>
        <taxon>Sneathiella</taxon>
    </lineage>
</organism>
<comment type="caution">
    <text evidence="2">The sequence shown here is derived from an EMBL/GenBank/DDBJ whole genome shotgun (WGS) entry which is preliminary data.</text>
</comment>
<evidence type="ECO:0000259" key="1">
    <source>
        <dbReference type="Pfam" id="PF13468"/>
    </source>
</evidence>
<dbReference type="Gene3D" id="3.10.180.10">
    <property type="entry name" value="2,3-Dihydroxybiphenyl 1,2-Dioxygenase, domain 1"/>
    <property type="match status" value="1"/>
</dbReference>
<protein>
    <recommendedName>
        <fullName evidence="1">Glyoxalase-like domain-containing protein</fullName>
    </recommendedName>
</protein>
<dbReference type="SUPFAM" id="SSF54593">
    <property type="entry name" value="Glyoxalase/Bleomycin resistance protein/Dihydroxybiphenyl dioxygenase"/>
    <property type="match status" value="1"/>
</dbReference>
<evidence type="ECO:0000313" key="2">
    <source>
        <dbReference type="EMBL" id="MZR22591.1"/>
    </source>
</evidence>